<gene>
    <name evidence="1" type="ORF">KUCAC02_010439</name>
</gene>
<organism evidence="1 2">
    <name type="scientific">Chaenocephalus aceratus</name>
    <name type="common">Blackfin icefish</name>
    <name type="synonym">Chaenichthys aceratus</name>
    <dbReference type="NCBI Taxonomy" id="36190"/>
    <lineage>
        <taxon>Eukaryota</taxon>
        <taxon>Metazoa</taxon>
        <taxon>Chordata</taxon>
        <taxon>Craniata</taxon>
        <taxon>Vertebrata</taxon>
        <taxon>Euteleostomi</taxon>
        <taxon>Actinopterygii</taxon>
        <taxon>Neopterygii</taxon>
        <taxon>Teleostei</taxon>
        <taxon>Neoteleostei</taxon>
        <taxon>Acanthomorphata</taxon>
        <taxon>Eupercaria</taxon>
        <taxon>Perciformes</taxon>
        <taxon>Notothenioidei</taxon>
        <taxon>Channichthyidae</taxon>
        <taxon>Chaenocephalus</taxon>
    </lineage>
</organism>
<reference evidence="1" key="1">
    <citation type="submission" date="2022-05" db="EMBL/GenBank/DDBJ databases">
        <title>Chromosome-level genome of Chaenocephalus aceratus.</title>
        <authorList>
            <person name="Park H."/>
        </authorList>
    </citation>
    <scope>NUCLEOTIDE SEQUENCE</scope>
    <source>
        <strain evidence="1">KU_202001</strain>
    </source>
</reference>
<proteinExistence type="predicted"/>
<protein>
    <submittedName>
        <fullName evidence="1">Uncharacterized protein</fullName>
    </submittedName>
</protein>
<dbReference type="EMBL" id="CM043805">
    <property type="protein sequence ID" value="KAI4805843.1"/>
    <property type="molecule type" value="Genomic_DNA"/>
</dbReference>
<evidence type="ECO:0000313" key="2">
    <source>
        <dbReference type="Proteomes" id="UP001057452"/>
    </source>
</evidence>
<evidence type="ECO:0000313" key="1">
    <source>
        <dbReference type="EMBL" id="KAI4805843.1"/>
    </source>
</evidence>
<dbReference type="Proteomes" id="UP001057452">
    <property type="component" value="Chromosome 21"/>
</dbReference>
<accession>A0ACB9VZ13</accession>
<name>A0ACB9VZ13_CHAAC</name>
<comment type="caution">
    <text evidence="1">The sequence shown here is derived from an EMBL/GenBank/DDBJ whole genome shotgun (WGS) entry which is preliminary data.</text>
</comment>
<sequence length="71" mass="7658">MIIAQRTAPHRPSSRLEVIKALLQVHISIIHVLWTIPTGANPGEVSCPRTHRPDAVAAGAGFELEFPSTPP</sequence>
<keyword evidence="2" id="KW-1185">Reference proteome</keyword>